<evidence type="ECO:0000256" key="4">
    <source>
        <dbReference type="ARBA" id="ARBA00023002"/>
    </source>
</evidence>
<dbReference type="Gene3D" id="3.50.50.60">
    <property type="entry name" value="FAD/NAD(P)-binding domain"/>
    <property type="match status" value="1"/>
</dbReference>
<evidence type="ECO:0000256" key="1">
    <source>
        <dbReference type="ARBA" id="ARBA00001974"/>
    </source>
</evidence>
<dbReference type="SUPFAM" id="SSF54373">
    <property type="entry name" value="FAD-linked reductases, C-terminal domain"/>
    <property type="match status" value="1"/>
</dbReference>
<name>A0A7V8JRH6_9BURK</name>
<dbReference type="AlphaFoldDB" id="A0A7V8JRH6"/>
<dbReference type="InterPro" id="IPR050493">
    <property type="entry name" value="FAD-dep_Monooxygenase_BioMet"/>
</dbReference>
<evidence type="ECO:0000313" key="8">
    <source>
        <dbReference type="Proteomes" id="UP000461670"/>
    </source>
</evidence>
<dbReference type="SUPFAM" id="SSF51905">
    <property type="entry name" value="FAD/NAD(P)-binding domain"/>
    <property type="match status" value="1"/>
</dbReference>
<dbReference type="PANTHER" id="PTHR13789">
    <property type="entry name" value="MONOOXYGENASE"/>
    <property type="match status" value="1"/>
</dbReference>
<organism evidence="7 8">
    <name type="scientific">Paracidovorax wautersii</name>
    <dbReference type="NCBI Taxonomy" id="1177982"/>
    <lineage>
        <taxon>Bacteria</taxon>
        <taxon>Pseudomonadati</taxon>
        <taxon>Pseudomonadota</taxon>
        <taxon>Betaproteobacteria</taxon>
        <taxon>Burkholderiales</taxon>
        <taxon>Comamonadaceae</taxon>
        <taxon>Paracidovorax</taxon>
    </lineage>
</organism>
<evidence type="ECO:0000256" key="5">
    <source>
        <dbReference type="ARBA" id="ARBA00023033"/>
    </source>
</evidence>
<dbReference type="InterPro" id="IPR002938">
    <property type="entry name" value="FAD-bd"/>
</dbReference>
<reference evidence="8" key="1">
    <citation type="journal article" date="2020" name="MBio">
        <title>Horizontal gene transfer to a defensive symbiont with a reduced genome amongst a multipartite beetle microbiome.</title>
        <authorList>
            <person name="Waterworth S.C."/>
            <person name="Florez L.V."/>
            <person name="Rees E.R."/>
            <person name="Hertweck C."/>
            <person name="Kaltenpoth M."/>
            <person name="Kwan J.C."/>
        </authorList>
    </citation>
    <scope>NUCLEOTIDE SEQUENCE [LARGE SCALE GENOMIC DNA]</scope>
</reference>
<dbReference type="EMBL" id="WNDQ01000005">
    <property type="protein sequence ID" value="KAF1023324.1"/>
    <property type="molecule type" value="Genomic_DNA"/>
</dbReference>
<proteinExistence type="predicted"/>
<dbReference type="Pfam" id="PF01494">
    <property type="entry name" value="FAD_binding_3"/>
    <property type="match status" value="1"/>
</dbReference>
<protein>
    <submittedName>
        <fullName evidence="7">3-hydroxybenzoate 6-hydroxylase</fullName>
    </submittedName>
</protein>
<comment type="cofactor">
    <cofactor evidence="1">
        <name>FAD</name>
        <dbReference type="ChEBI" id="CHEBI:57692"/>
    </cofactor>
</comment>
<comment type="caution">
    <text evidence="7">The sequence shown here is derived from an EMBL/GenBank/DDBJ whole genome shotgun (WGS) entry which is preliminary data.</text>
</comment>
<keyword evidence="4" id="KW-0560">Oxidoreductase</keyword>
<dbReference type="PANTHER" id="PTHR13789:SF318">
    <property type="entry name" value="GERANYLGERANYL DIPHOSPHATE REDUCTASE"/>
    <property type="match status" value="1"/>
</dbReference>
<keyword evidence="2" id="KW-0285">Flavoprotein</keyword>
<sequence length="404" mass="43447">MQSTTTHLIVAGGGIAGLGTALSLARSGVRVTVLEQAAAISEVGAGLQLGPNAVRVLDGWGLLPALEAVAAEPERLRILDAGNGRELGRLALGAAMRQRYGWPNLTLRRADLQNVLLAAVRAQPGVAIELGQALSHVDPGTGEQVAAHLADGRMLRADGLVGCDGLWSRVRAHLRDDGVPRPTGHVAWRALLPVAALPAGVRPDQTSVWVAPRLHAVAYPVQRGEVFNVVIFTHTADLPQAVTVHEDAQAWDLDAQRQTLQSAVAGAHPVLRALVEAAPQWRRWLLHDRPALLDPRGYARGRVALAGDAAHPMRPHLAQGAAMSLEDAQVLGRVLQDMPAQAVPQALTHYADLRWRRNARVQWRAQFNGTVMQAGGLLRWGRDLAMAVRGEKLLDMPWLYGFQA</sequence>
<accession>A0A7V8JRH6</accession>
<dbReference type="Proteomes" id="UP000461670">
    <property type="component" value="Unassembled WGS sequence"/>
</dbReference>
<dbReference type="PRINTS" id="PR00420">
    <property type="entry name" value="RNGMNOXGNASE"/>
</dbReference>
<dbReference type="InterPro" id="IPR036188">
    <property type="entry name" value="FAD/NAD-bd_sf"/>
</dbReference>
<feature type="domain" description="FAD-binding" evidence="6">
    <location>
        <begin position="6"/>
        <end position="361"/>
    </location>
</feature>
<keyword evidence="3" id="KW-0274">FAD</keyword>
<dbReference type="GO" id="GO:0071949">
    <property type="term" value="F:FAD binding"/>
    <property type="evidence" value="ECO:0007669"/>
    <property type="project" value="InterPro"/>
</dbReference>
<gene>
    <name evidence="7" type="primary">mhbM</name>
    <name evidence="7" type="ORF">GAK30_00527</name>
</gene>
<keyword evidence="5" id="KW-0503">Monooxygenase</keyword>
<evidence type="ECO:0000256" key="3">
    <source>
        <dbReference type="ARBA" id="ARBA00022827"/>
    </source>
</evidence>
<evidence type="ECO:0000256" key="2">
    <source>
        <dbReference type="ARBA" id="ARBA00022630"/>
    </source>
</evidence>
<evidence type="ECO:0000259" key="6">
    <source>
        <dbReference type="Pfam" id="PF01494"/>
    </source>
</evidence>
<dbReference type="GO" id="GO:0004497">
    <property type="term" value="F:monooxygenase activity"/>
    <property type="evidence" value="ECO:0007669"/>
    <property type="project" value="UniProtKB-KW"/>
</dbReference>
<evidence type="ECO:0000313" key="7">
    <source>
        <dbReference type="EMBL" id="KAF1023324.1"/>
    </source>
</evidence>